<dbReference type="EMBL" id="DS113511">
    <property type="protein sequence ID" value="EAY03222.1"/>
    <property type="molecule type" value="Genomic_DNA"/>
</dbReference>
<dbReference type="KEGG" id="tva:4761064"/>
<protein>
    <recommendedName>
        <fullName evidence="3">F5/8 type C domain-containing protein</fullName>
    </recommendedName>
</protein>
<keyword evidence="2" id="KW-1185">Reference proteome</keyword>
<dbReference type="Proteomes" id="UP000001542">
    <property type="component" value="Unassembled WGS sequence"/>
</dbReference>
<reference evidence="1" key="2">
    <citation type="journal article" date="2007" name="Science">
        <title>Draft genome sequence of the sexually transmitted pathogen Trichomonas vaginalis.</title>
        <authorList>
            <person name="Carlton J.M."/>
            <person name="Hirt R.P."/>
            <person name="Silva J.C."/>
            <person name="Delcher A.L."/>
            <person name="Schatz M."/>
            <person name="Zhao Q."/>
            <person name="Wortman J.R."/>
            <person name="Bidwell S.L."/>
            <person name="Alsmark U.C.M."/>
            <person name="Besteiro S."/>
            <person name="Sicheritz-Ponten T."/>
            <person name="Noel C.J."/>
            <person name="Dacks J.B."/>
            <person name="Foster P.G."/>
            <person name="Simillion C."/>
            <person name="Van de Peer Y."/>
            <person name="Miranda-Saavedra D."/>
            <person name="Barton G.J."/>
            <person name="Westrop G.D."/>
            <person name="Mueller S."/>
            <person name="Dessi D."/>
            <person name="Fiori P.L."/>
            <person name="Ren Q."/>
            <person name="Paulsen I."/>
            <person name="Zhang H."/>
            <person name="Bastida-Corcuera F.D."/>
            <person name="Simoes-Barbosa A."/>
            <person name="Brown M.T."/>
            <person name="Hayes R.D."/>
            <person name="Mukherjee M."/>
            <person name="Okumura C.Y."/>
            <person name="Schneider R."/>
            <person name="Smith A.J."/>
            <person name="Vanacova S."/>
            <person name="Villalvazo M."/>
            <person name="Haas B.J."/>
            <person name="Pertea M."/>
            <person name="Feldblyum T.V."/>
            <person name="Utterback T.R."/>
            <person name="Shu C.L."/>
            <person name="Osoegawa K."/>
            <person name="de Jong P.J."/>
            <person name="Hrdy I."/>
            <person name="Horvathova L."/>
            <person name="Zubacova Z."/>
            <person name="Dolezal P."/>
            <person name="Malik S.B."/>
            <person name="Logsdon J.M. Jr."/>
            <person name="Henze K."/>
            <person name="Gupta A."/>
            <person name="Wang C.C."/>
            <person name="Dunne R.L."/>
            <person name="Upcroft J.A."/>
            <person name="Upcroft P."/>
            <person name="White O."/>
            <person name="Salzberg S.L."/>
            <person name="Tang P."/>
            <person name="Chiu C.-H."/>
            <person name="Lee Y.-S."/>
            <person name="Embley T.M."/>
            <person name="Coombs G.H."/>
            <person name="Mottram J.C."/>
            <person name="Tachezy J."/>
            <person name="Fraser-Liggett C.M."/>
            <person name="Johnson P.J."/>
        </authorList>
    </citation>
    <scope>NUCLEOTIDE SEQUENCE [LARGE SCALE GENOMIC DNA]</scope>
    <source>
        <strain evidence="1">G3</strain>
    </source>
</reference>
<sequence>MMNLFLLCEDILTESNSILRQSYKYGMVEYSTSGSASQRINGTIQLTKPEYAFDQVEKKYDWCSNCGRHSKDLPWITFSIKNSKMHINGYFLKAGCCGDKDVTECCCIDETYYCCFCCLYSWSLQISNDNITWKTVHKVEKDYDMKIGKEKVYKFSEAHTAKYVRLIQDEACPGEPPCIALNKIELIGTIDGNPYVDDLSDQFGSDEDDVSIIGHIAKNKV</sequence>
<dbReference type="VEuPathDB" id="TrichDB:TVAG_421100"/>
<dbReference type="RefSeq" id="XP_001315445.1">
    <property type="nucleotide sequence ID" value="XM_001315410.1"/>
</dbReference>
<dbReference type="InParanoid" id="A2EVT5"/>
<proteinExistence type="predicted"/>
<gene>
    <name evidence="1" type="ORF">TVAG_421100</name>
</gene>
<dbReference type="SUPFAM" id="SSF49785">
    <property type="entry name" value="Galactose-binding domain-like"/>
    <property type="match status" value="1"/>
</dbReference>
<dbReference type="AlphaFoldDB" id="A2EVT5"/>
<dbReference type="VEuPathDB" id="TrichDB:TVAGG3_0204240"/>
<name>A2EVT5_TRIV3</name>
<evidence type="ECO:0000313" key="2">
    <source>
        <dbReference type="Proteomes" id="UP000001542"/>
    </source>
</evidence>
<reference evidence="1" key="1">
    <citation type="submission" date="2006-10" db="EMBL/GenBank/DDBJ databases">
        <authorList>
            <person name="Amadeo P."/>
            <person name="Zhao Q."/>
            <person name="Wortman J."/>
            <person name="Fraser-Liggett C."/>
            <person name="Carlton J."/>
        </authorList>
    </citation>
    <scope>NUCLEOTIDE SEQUENCE</scope>
    <source>
        <strain evidence="1">G3</strain>
    </source>
</reference>
<accession>A2EVT5</accession>
<evidence type="ECO:0000313" key="1">
    <source>
        <dbReference type="EMBL" id="EAY03222.1"/>
    </source>
</evidence>
<dbReference type="InterPro" id="IPR008979">
    <property type="entry name" value="Galactose-bd-like_sf"/>
</dbReference>
<evidence type="ECO:0008006" key="3">
    <source>
        <dbReference type="Google" id="ProtNLM"/>
    </source>
</evidence>
<organism evidence="1 2">
    <name type="scientific">Trichomonas vaginalis (strain ATCC PRA-98 / G3)</name>
    <dbReference type="NCBI Taxonomy" id="412133"/>
    <lineage>
        <taxon>Eukaryota</taxon>
        <taxon>Metamonada</taxon>
        <taxon>Parabasalia</taxon>
        <taxon>Trichomonadida</taxon>
        <taxon>Trichomonadidae</taxon>
        <taxon>Trichomonas</taxon>
    </lineage>
</organism>
<dbReference type="Gene3D" id="2.60.120.260">
    <property type="entry name" value="Galactose-binding domain-like"/>
    <property type="match status" value="1"/>
</dbReference>